<dbReference type="GeneID" id="20670057"/>
<dbReference type="EMBL" id="KI925456">
    <property type="protein sequence ID" value="ETW84832.1"/>
    <property type="molecule type" value="Genomic_DNA"/>
</dbReference>
<evidence type="ECO:0000313" key="1">
    <source>
        <dbReference type="EMBL" id="ETW84832.1"/>
    </source>
</evidence>
<proteinExistence type="predicted"/>
<organism evidence="1 2">
    <name type="scientific">Heterobasidion irregulare (strain TC 32-1)</name>
    <dbReference type="NCBI Taxonomy" id="747525"/>
    <lineage>
        <taxon>Eukaryota</taxon>
        <taxon>Fungi</taxon>
        <taxon>Dikarya</taxon>
        <taxon>Basidiomycota</taxon>
        <taxon>Agaricomycotina</taxon>
        <taxon>Agaricomycetes</taxon>
        <taxon>Russulales</taxon>
        <taxon>Bondarzewiaceae</taxon>
        <taxon>Heterobasidion</taxon>
        <taxon>Heterobasidion annosum species complex</taxon>
    </lineage>
</organism>
<keyword evidence="2" id="KW-1185">Reference proteome</keyword>
<dbReference type="KEGG" id="hir:HETIRDRAFT_313705"/>
<name>W4KG76_HETIT</name>
<dbReference type="Proteomes" id="UP000030671">
    <property type="component" value="Unassembled WGS sequence"/>
</dbReference>
<dbReference type="RefSeq" id="XP_009544460.1">
    <property type="nucleotide sequence ID" value="XM_009546165.1"/>
</dbReference>
<dbReference type="HOGENOM" id="CLU_3068942_0_0_1"/>
<protein>
    <submittedName>
        <fullName evidence="1">Uncharacterized protein</fullName>
    </submittedName>
</protein>
<reference evidence="1 2" key="1">
    <citation type="journal article" date="2012" name="New Phytol.">
        <title>Insight into trade-off between wood decay and parasitism from the genome of a fungal forest pathogen.</title>
        <authorList>
            <person name="Olson A."/>
            <person name="Aerts A."/>
            <person name="Asiegbu F."/>
            <person name="Belbahri L."/>
            <person name="Bouzid O."/>
            <person name="Broberg A."/>
            <person name="Canback B."/>
            <person name="Coutinho P.M."/>
            <person name="Cullen D."/>
            <person name="Dalman K."/>
            <person name="Deflorio G."/>
            <person name="van Diepen L.T."/>
            <person name="Dunand C."/>
            <person name="Duplessis S."/>
            <person name="Durling M."/>
            <person name="Gonthier P."/>
            <person name="Grimwood J."/>
            <person name="Fossdal C.G."/>
            <person name="Hansson D."/>
            <person name="Henrissat B."/>
            <person name="Hietala A."/>
            <person name="Himmelstrand K."/>
            <person name="Hoffmeister D."/>
            <person name="Hogberg N."/>
            <person name="James T.Y."/>
            <person name="Karlsson M."/>
            <person name="Kohler A."/>
            <person name="Kues U."/>
            <person name="Lee Y.H."/>
            <person name="Lin Y.C."/>
            <person name="Lind M."/>
            <person name="Lindquist E."/>
            <person name="Lombard V."/>
            <person name="Lucas S."/>
            <person name="Lunden K."/>
            <person name="Morin E."/>
            <person name="Murat C."/>
            <person name="Park J."/>
            <person name="Raffaello T."/>
            <person name="Rouze P."/>
            <person name="Salamov A."/>
            <person name="Schmutz J."/>
            <person name="Solheim H."/>
            <person name="Stahlberg J."/>
            <person name="Velez H."/>
            <person name="de Vries R.P."/>
            <person name="Wiebenga A."/>
            <person name="Woodward S."/>
            <person name="Yakovlev I."/>
            <person name="Garbelotto M."/>
            <person name="Martin F."/>
            <person name="Grigoriev I.V."/>
            <person name="Stenlid J."/>
        </authorList>
    </citation>
    <scope>NUCLEOTIDE SEQUENCE [LARGE SCALE GENOMIC DNA]</scope>
    <source>
        <strain evidence="1 2">TC 32-1</strain>
    </source>
</reference>
<sequence>MECDFFNAREGTFVFWIQPLDYSVPRRLRRERKGIYTEVSDRYSRAKAILKTS</sequence>
<evidence type="ECO:0000313" key="2">
    <source>
        <dbReference type="Proteomes" id="UP000030671"/>
    </source>
</evidence>
<accession>W4KG76</accession>
<dbReference type="InParanoid" id="W4KG76"/>
<gene>
    <name evidence="1" type="ORF">HETIRDRAFT_313705</name>
</gene>
<dbReference type="AlphaFoldDB" id="W4KG76"/>